<dbReference type="CDD" id="cd00419">
    <property type="entry name" value="Ferrochelatase_C"/>
    <property type="match status" value="1"/>
</dbReference>
<dbReference type="InterPro" id="IPR033659">
    <property type="entry name" value="Ferrochelatase_N"/>
</dbReference>
<proteinExistence type="evidence at transcript level"/>
<name>G8Z3I5_DIRIM</name>
<organism evidence="9">
    <name type="scientific">Dirofilaria immitis</name>
    <name type="common">Canine heartworm</name>
    <dbReference type="NCBI Taxonomy" id="6287"/>
    <lineage>
        <taxon>Eukaryota</taxon>
        <taxon>Metazoa</taxon>
        <taxon>Ecdysozoa</taxon>
        <taxon>Nematoda</taxon>
        <taxon>Chromadorea</taxon>
        <taxon>Rhabditida</taxon>
        <taxon>Spirurina</taxon>
        <taxon>Spiruromorpha</taxon>
        <taxon>Filarioidea</taxon>
        <taxon>Onchocercidae</taxon>
        <taxon>Dirofilaria</taxon>
    </lineage>
</organism>
<protein>
    <recommendedName>
        <fullName evidence="8">Ferrochelatase</fullName>
        <ecNumber evidence="8">4.98.1.1</ecNumber>
    </recommendedName>
</protein>
<dbReference type="EC" id="4.98.1.1" evidence="8"/>
<sequence>MKYHVRATCDAVMKYAIQNNEVWYIIRRCRISWVDNEVPNVITEKESIPELKKKIGVLVVNTGTPSGYGYWPMRRYLKEFLSDRRVIELPRILWWPILHLFILTGRPFSAGKSYKSIWNTVHNESPLRTMTRNQANKLANRLCNQSVMVDWAFRYGQPSIASRIHKFEKDGCDKLIMFPLFPQFSAVTSASVFDETCRCLMKQRHQMALSVVPPFYDNELYVKAILKRLNSALKRFQAPPQVIIVSYHGIPLSYQSSGDPYGLQCKYTTALLRRSWISNCDLVTTFQSRFGPGEWLKPYTEDVIIQLAKRGIKRVMVIAPGFFSDCLETTEELEVQLADSFRKHGGEEYVYVPSLNDSTEAIDILETLSRKHIQCFL</sequence>
<dbReference type="Pfam" id="PF00762">
    <property type="entry name" value="Ferrochelatase"/>
    <property type="match status" value="1"/>
</dbReference>
<evidence type="ECO:0000256" key="4">
    <source>
        <dbReference type="ARBA" id="ARBA00023133"/>
    </source>
</evidence>
<accession>G8Z3I5</accession>
<dbReference type="EMBL" id="GQ895743">
    <property type="protein sequence ID" value="ADI33752.1"/>
    <property type="molecule type" value="mRNA"/>
</dbReference>
<dbReference type="InterPro" id="IPR019772">
    <property type="entry name" value="Ferrochelatase_AS"/>
</dbReference>
<keyword evidence="8" id="KW-0472">Membrane</keyword>
<dbReference type="GO" id="GO:0004325">
    <property type="term" value="F:ferrochelatase activity"/>
    <property type="evidence" value="ECO:0007669"/>
    <property type="project" value="UniProtKB-UniRule"/>
</dbReference>
<dbReference type="PANTHER" id="PTHR11108">
    <property type="entry name" value="FERROCHELATASE"/>
    <property type="match status" value="1"/>
</dbReference>
<dbReference type="CDD" id="cd03411">
    <property type="entry name" value="Ferrochelatase_N"/>
    <property type="match status" value="1"/>
</dbReference>
<dbReference type="InterPro" id="IPR033644">
    <property type="entry name" value="Ferrochelatase_C"/>
</dbReference>
<evidence type="ECO:0000256" key="1">
    <source>
        <dbReference type="ARBA" id="ARBA00004943"/>
    </source>
</evidence>
<gene>
    <name evidence="9" type="primary">FC</name>
</gene>
<dbReference type="Gene3D" id="3.40.50.1400">
    <property type="match status" value="2"/>
</dbReference>
<comment type="function">
    <text evidence="8">Catalyzes the ferrous insertion into protoporphyrin IX.</text>
</comment>
<keyword evidence="8" id="KW-0496">Mitochondrion</keyword>
<dbReference type="GO" id="GO:0005743">
    <property type="term" value="C:mitochondrial inner membrane"/>
    <property type="evidence" value="ECO:0007669"/>
    <property type="project" value="UniProtKB-SubCell"/>
</dbReference>
<evidence type="ECO:0000256" key="5">
    <source>
        <dbReference type="ARBA" id="ARBA00023239"/>
    </source>
</evidence>
<dbReference type="SUPFAM" id="SSF53800">
    <property type="entry name" value="Chelatase"/>
    <property type="match status" value="1"/>
</dbReference>
<dbReference type="HAMAP" id="MF_00323">
    <property type="entry name" value="Ferrochelatase"/>
    <property type="match status" value="1"/>
</dbReference>
<dbReference type="NCBIfam" id="TIGR00109">
    <property type="entry name" value="hemH"/>
    <property type="match status" value="1"/>
</dbReference>
<evidence type="ECO:0000256" key="6">
    <source>
        <dbReference type="ARBA" id="ARBA00023244"/>
    </source>
</evidence>
<dbReference type="GO" id="GO:0006783">
    <property type="term" value="P:heme biosynthetic process"/>
    <property type="evidence" value="ECO:0007669"/>
    <property type="project" value="UniProtKB-UniRule"/>
</dbReference>
<keyword evidence="3 8" id="KW-0408">Iron</keyword>
<keyword evidence="8" id="KW-0999">Mitochondrion inner membrane</keyword>
<dbReference type="UniPathway" id="UPA00252">
    <property type="reaction ID" value="UER00325"/>
</dbReference>
<keyword evidence="6 8" id="KW-0627">Porphyrin biosynthesis</keyword>
<comment type="similarity">
    <text evidence="2 8">Belongs to the ferrochelatase family.</text>
</comment>
<evidence type="ECO:0000256" key="2">
    <source>
        <dbReference type="ARBA" id="ARBA00007718"/>
    </source>
</evidence>
<evidence type="ECO:0000256" key="8">
    <source>
        <dbReference type="RuleBase" id="RU000607"/>
    </source>
</evidence>
<comment type="catalytic activity">
    <reaction evidence="7">
        <text>heme b + 2 H(+) = protoporphyrin IX + Fe(2+)</text>
        <dbReference type="Rhea" id="RHEA:22584"/>
        <dbReference type="ChEBI" id="CHEBI:15378"/>
        <dbReference type="ChEBI" id="CHEBI:29033"/>
        <dbReference type="ChEBI" id="CHEBI:57306"/>
        <dbReference type="ChEBI" id="CHEBI:60344"/>
        <dbReference type="EC" id="4.98.1.1"/>
    </reaction>
    <physiologicalReaction direction="right-to-left" evidence="7">
        <dbReference type="Rhea" id="RHEA:22586"/>
    </physiologicalReaction>
</comment>
<comment type="pathway">
    <text evidence="1 8">Porphyrin-containing compound metabolism; protoheme biosynthesis; protoheme from protoporphyrin-IX: step 1/1.</text>
</comment>
<dbReference type="InterPro" id="IPR001015">
    <property type="entry name" value="Ferrochelatase"/>
</dbReference>
<dbReference type="PROSITE" id="PS00534">
    <property type="entry name" value="FERROCHELATASE"/>
    <property type="match status" value="1"/>
</dbReference>
<reference evidence="9" key="1">
    <citation type="submission" date="2009-09" db="EMBL/GenBank/DDBJ databases">
        <title>A functional laterally transferred ferrochelatase gene in filarial parasites.</title>
        <authorList>
            <person name="Wu B."/>
            <person name="Novelli J."/>
            <person name="Foster J."/>
            <person name="Slatko B."/>
        </authorList>
    </citation>
    <scope>NUCLEOTIDE SEQUENCE</scope>
</reference>
<evidence type="ECO:0000256" key="3">
    <source>
        <dbReference type="ARBA" id="ARBA00023004"/>
    </source>
</evidence>
<evidence type="ECO:0000256" key="7">
    <source>
        <dbReference type="ARBA" id="ARBA00049915"/>
    </source>
</evidence>
<dbReference type="AlphaFoldDB" id="G8Z3I5"/>
<evidence type="ECO:0000313" key="9">
    <source>
        <dbReference type="EMBL" id="ADI33752.1"/>
    </source>
</evidence>
<keyword evidence="4 8" id="KW-0350">Heme biosynthesis</keyword>
<keyword evidence="5 8" id="KW-0456">Lyase</keyword>
<dbReference type="PANTHER" id="PTHR11108:SF1">
    <property type="entry name" value="FERROCHELATASE, MITOCHONDRIAL"/>
    <property type="match status" value="1"/>
</dbReference>
<comment type="subcellular location">
    <subcellularLocation>
        <location evidence="8">Mitochondrion inner membrane</location>
    </subcellularLocation>
</comment>